<dbReference type="Proteomes" id="UP000683511">
    <property type="component" value="Chromosome"/>
</dbReference>
<keyword evidence="5 8" id="KW-0067">ATP-binding</keyword>
<evidence type="ECO:0000256" key="6">
    <source>
        <dbReference type="ARBA" id="ARBA00023016"/>
    </source>
</evidence>
<dbReference type="AlphaFoldDB" id="A0A975Y772"/>
<dbReference type="GO" id="GO:0005524">
    <property type="term" value="F:ATP binding"/>
    <property type="evidence" value="ECO:0007669"/>
    <property type="project" value="UniProtKB-UniRule"/>
</dbReference>
<dbReference type="FunFam" id="3.30.420.40:FF:000004">
    <property type="entry name" value="Molecular chaperone DnaK"/>
    <property type="match status" value="1"/>
</dbReference>
<dbReference type="InterPro" id="IPR012725">
    <property type="entry name" value="Chaperone_DnaK"/>
</dbReference>
<dbReference type="PROSITE" id="PS00329">
    <property type="entry name" value="HSP70_2"/>
    <property type="match status" value="1"/>
</dbReference>
<dbReference type="InterPro" id="IPR013126">
    <property type="entry name" value="Hsp_70_fam"/>
</dbReference>
<dbReference type="PANTHER" id="PTHR19375">
    <property type="entry name" value="HEAT SHOCK PROTEIN 70KDA"/>
    <property type="match status" value="1"/>
</dbReference>
<comment type="similarity">
    <text evidence="2 8 9">Belongs to the heat shock protein 70 family.</text>
</comment>
<feature type="coiled-coil region" evidence="10">
    <location>
        <begin position="237"/>
        <end position="271"/>
    </location>
</feature>
<dbReference type="FunFam" id="2.60.34.10:FF:000014">
    <property type="entry name" value="Chaperone protein DnaK HSP70"/>
    <property type="match status" value="1"/>
</dbReference>
<dbReference type="EMBL" id="CP021056">
    <property type="protein sequence ID" value="QXE26007.1"/>
    <property type="molecule type" value="Genomic_DNA"/>
</dbReference>
<comment type="function">
    <text evidence="1 8">Acts as a chaperone.</text>
</comment>
<sequence>MGKVVGIDLGTTNSVVAVMEGGKPVVIANAEGMRTTPSVVGFSKEGERVVGQMARRQTVLNPQNTFFAVKRFIGRKYAELNPESKRVPYTIRKDDVGNIKIACPRLSKDFAPEEISAMVLKKLADDASRYLGEPVTGAVITVPAYFNDSQRQATRDAGRIAGLEVLRILNEPTAASLAYGLDRGDTETILVFDLGGGTFDVSVLEVGDGVFEVKSTSGDTQLGGNDFDKKIVDWLAEQFLEAEQVDLRRDRQALQRLMEAAEKAKIELSAVSVTDINLPFITATEDGPKHLETRLTRSQFEGLCTDLLSRIRTPVKRALKDAGLSPVDIEEVVLVGGSTRMPMVKQLVRDLIGIEPSENVNPDEVVAVGAAIQASILSGETKDILLLDVTPLSLGLETIGGVMKKLIPRNTTIPVRRSDIFSTSENNQNSVEIHIVQGEREMAGDNKSLGRFKLYGIPPAPRGIPQIQVAFDIDANGILQVTALDRTTGREQSITIQGASTLSESEINRMIQDAQKFADVDRERKERIEKRTRSEALILQAERQLREVALEMGMQFARNRRQRIDNICRELKESLQANDDRGIDQAYADLQDALYELNREVRQYYAEDEDEDLFGAIREIFTGDKDKDQDSYRDNYRERDSYNRDYGRDRDYNRDYGRDSRSSPYDSRPSRKNRPSYQDNWDDDDDWL</sequence>
<proteinExistence type="evidence at transcript level"/>
<dbReference type="InterPro" id="IPR029047">
    <property type="entry name" value="HSP70_peptide-bd_sf"/>
</dbReference>
<evidence type="ECO:0000256" key="8">
    <source>
        <dbReference type="HAMAP-Rule" id="MF_00332"/>
    </source>
</evidence>
<evidence type="ECO:0000313" key="12">
    <source>
        <dbReference type="EMBL" id="QXE26007.1"/>
    </source>
</evidence>
<dbReference type="Pfam" id="PF00012">
    <property type="entry name" value="HSP70"/>
    <property type="match status" value="1"/>
</dbReference>
<keyword evidence="10" id="KW-0175">Coiled coil</keyword>
<dbReference type="NCBIfam" id="NF001413">
    <property type="entry name" value="PRK00290.1"/>
    <property type="match status" value="1"/>
</dbReference>
<evidence type="ECO:0000256" key="4">
    <source>
        <dbReference type="ARBA" id="ARBA00022741"/>
    </source>
</evidence>
<dbReference type="Gene3D" id="2.60.34.10">
    <property type="entry name" value="Substrate Binding Domain Of DNAk, Chain A, domain 1"/>
    <property type="match status" value="1"/>
</dbReference>
<evidence type="ECO:0000256" key="5">
    <source>
        <dbReference type="ARBA" id="ARBA00022840"/>
    </source>
</evidence>
<feature type="compositionally biased region" description="Basic and acidic residues" evidence="11">
    <location>
        <begin position="625"/>
        <end position="661"/>
    </location>
</feature>
<name>A0A975Y772_9NOST</name>
<reference evidence="12" key="1">
    <citation type="submission" date="2017-04" db="EMBL/GenBank/DDBJ databases">
        <title>Genome deletions in a multicellular cyanobacterial endosymbiont for morphological adaptation in marine diatoms.</title>
        <authorList>
            <person name="Wang Y."/>
            <person name="Gao H."/>
            <person name="Li R."/>
            <person name="Xu X."/>
        </authorList>
    </citation>
    <scope>NUCLEOTIDE SEQUENCE</scope>
    <source>
        <strain evidence="12">FACHB 800</strain>
    </source>
</reference>
<dbReference type="PROSITE" id="PS01036">
    <property type="entry name" value="HSP70_3"/>
    <property type="match status" value="1"/>
</dbReference>
<dbReference type="NCBIfam" id="NF003520">
    <property type="entry name" value="PRK05183.1"/>
    <property type="match status" value="1"/>
</dbReference>
<dbReference type="PROSITE" id="PS00297">
    <property type="entry name" value="HSP70_1"/>
    <property type="match status" value="1"/>
</dbReference>
<evidence type="ECO:0000256" key="7">
    <source>
        <dbReference type="ARBA" id="ARBA00023186"/>
    </source>
</evidence>
<evidence type="ECO:0000256" key="1">
    <source>
        <dbReference type="ARBA" id="ARBA00002290"/>
    </source>
</evidence>
<evidence type="ECO:0000256" key="11">
    <source>
        <dbReference type="SAM" id="MobiDB-lite"/>
    </source>
</evidence>
<dbReference type="Gene3D" id="3.90.640.10">
    <property type="entry name" value="Actin, Chain A, domain 4"/>
    <property type="match status" value="1"/>
</dbReference>
<dbReference type="SUPFAM" id="SSF53067">
    <property type="entry name" value="Actin-like ATPase domain"/>
    <property type="match status" value="2"/>
</dbReference>
<protein>
    <recommendedName>
        <fullName evidence="8">Chaperone protein DnaK</fullName>
    </recommendedName>
    <alternativeName>
        <fullName evidence="8">HSP70</fullName>
    </alternativeName>
    <alternativeName>
        <fullName evidence="8">Heat shock 70 kDa protein</fullName>
    </alternativeName>
    <alternativeName>
        <fullName evidence="8">Heat shock protein 70</fullName>
    </alternativeName>
</protein>
<accession>A0A975Y772</accession>
<dbReference type="HAMAP" id="MF_00332">
    <property type="entry name" value="DnaK"/>
    <property type="match status" value="1"/>
</dbReference>
<dbReference type="CDD" id="cd10234">
    <property type="entry name" value="ASKHA_NBD_HSP70_DnaK-like"/>
    <property type="match status" value="1"/>
</dbReference>
<evidence type="ECO:0000256" key="2">
    <source>
        <dbReference type="ARBA" id="ARBA00007381"/>
    </source>
</evidence>
<dbReference type="InterPro" id="IPR018181">
    <property type="entry name" value="Heat_shock_70_CS"/>
</dbReference>
<dbReference type="GO" id="GO:0140662">
    <property type="term" value="F:ATP-dependent protein folding chaperone"/>
    <property type="evidence" value="ECO:0007669"/>
    <property type="project" value="InterPro"/>
</dbReference>
<keyword evidence="3 8" id="KW-0597">Phosphoprotein</keyword>
<evidence type="ECO:0000313" key="13">
    <source>
        <dbReference type="Proteomes" id="UP000683511"/>
    </source>
</evidence>
<keyword evidence="13" id="KW-1185">Reference proteome</keyword>
<dbReference type="RefSeq" id="WP_190608754.1">
    <property type="nucleotide sequence ID" value="NZ_CP021056.1"/>
</dbReference>
<keyword evidence="4 8" id="KW-0547">Nucleotide-binding</keyword>
<gene>
    <name evidence="8" type="primary">dnaK</name>
    <name evidence="12" type="ORF">B6N60_04734</name>
</gene>
<keyword evidence="6 8" id="KW-0346">Stress response</keyword>
<evidence type="ECO:0000256" key="9">
    <source>
        <dbReference type="RuleBase" id="RU003322"/>
    </source>
</evidence>
<evidence type="ECO:0000256" key="10">
    <source>
        <dbReference type="SAM" id="Coils"/>
    </source>
</evidence>
<evidence type="ECO:0000256" key="3">
    <source>
        <dbReference type="ARBA" id="ARBA00022553"/>
    </source>
</evidence>
<dbReference type="SUPFAM" id="SSF100920">
    <property type="entry name" value="Heat shock protein 70kD (HSP70), peptide-binding domain"/>
    <property type="match status" value="1"/>
</dbReference>
<feature type="region of interest" description="Disordered" evidence="11">
    <location>
        <begin position="625"/>
        <end position="688"/>
    </location>
</feature>
<dbReference type="NCBIfam" id="NF009946">
    <property type="entry name" value="PRK13410.1"/>
    <property type="match status" value="1"/>
</dbReference>
<dbReference type="Gene3D" id="3.30.420.40">
    <property type="match status" value="2"/>
</dbReference>
<dbReference type="FunFam" id="3.90.640.10:FF:000003">
    <property type="entry name" value="Molecular chaperone DnaK"/>
    <property type="match status" value="1"/>
</dbReference>
<comment type="induction">
    <text evidence="8">By stress conditions e.g. heat shock.</text>
</comment>
<dbReference type="InterPro" id="IPR043129">
    <property type="entry name" value="ATPase_NBD"/>
</dbReference>
<organism evidence="12 13">
    <name type="scientific">Richelia sinica FACHB-800</name>
    <dbReference type="NCBI Taxonomy" id="1357546"/>
    <lineage>
        <taxon>Bacteria</taxon>
        <taxon>Bacillati</taxon>
        <taxon>Cyanobacteriota</taxon>
        <taxon>Cyanophyceae</taxon>
        <taxon>Nostocales</taxon>
        <taxon>Nostocaceae</taxon>
        <taxon>Richelia</taxon>
    </lineage>
</organism>
<dbReference type="NCBIfam" id="TIGR02350">
    <property type="entry name" value="prok_dnaK"/>
    <property type="match status" value="1"/>
</dbReference>
<keyword evidence="7 8" id="KW-0143">Chaperone</keyword>
<dbReference type="KEGG" id="rsin:B6N60_04734"/>
<dbReference type="GO" id="GO:0051082">
    <property type="term" value="F:unfolded protein binding"/>
    <property type="evidence" value="ECO:0007669"/>
    <property type="project" value="InterPro"/>
</dbReference>
<dbReference type="PRINTS" id="PR00301">
    <property type="entry name" value="HEATSHOCK70"/>
</dbReference>
<feature type="modified residue" description="Phosphothreonine; by autocatalysis" evidence="8">
    <location>
        <position position="198"/>
    </location>
</feature>